<accession>A0AAV9AT60</accession>
<keyword evidence="2" id="KW-0430">Lectin</keyword>
<gene>
    <name evidence="7" type="ORF">QJS04_geneDACA016306</name>
</gene>
<feature type="domain" description="Bulb-type lectin" evidence="6">
    <location>
        <begin position="39"/>
        <end position="159"/>
    </location>
</feature>
<keyword evidence="7" id="KW-0418">Kinase</keyword>
<dbReference type="Gene3D" id="3.30.200.20">
    <property type="entry name" value="Phosphorylase Kinase, domain 1"/>
    <property type="match status" value="1"/>
</dbReference>
<reference evidence="7" key="2">
    <citation type="submission" date="2023-06" db="EMBL/GenBank/DDBJ databases">
        <authorList>
            <person name="Ma L."/>
            <person name="Liu K.-W."/>
            <person name="Li Z."/>
            <person name="Hsiao Y.-Y."/>
            <person name="Qi Y."/>
            <person name="Fu T."/>
            <person name="Tang G."/>
            <person name="Zhang D."/>
            <person name="Sun W.-H."/>
            <person name="Liu D.-K."/>
            <person name="Li Y."/>
            <person name="Chen G.-Z."/>
            <person name="Liu X.-D."/>
            <person name="Liao X.-Y."/>
            <person name="Jiang Y.-T."/>
            <person name="Yu X."/>
            <person name="Hao Y."/>
            <person name="Huang J."/>
            <person name="Zhao X.-W."/>
            <person name="Ke S."/>
            <person name="Chen Y.-Y."/>
            <person name="Wu W.-L."/>
            <person name="Hsu J.-L."/>
            <person name="Lin Y.-F."/>
            <person name="Huang M.-D."/>
            <person name="Li C.-Y."/>
            <person name="Huang L."/>
            <person name="Wang Z.-W."/>
            <person name="Zhao X."/>
            <person name="Zhong W.-Y."/>
            <person name="Peng D.-H."/>
            <person name="Ahmad S."/>
            <person name="Lan S."/>
            <person name="Zhang J.-S."/>
            <person name="Tsai W.-C."/>
            <person name="Van De Peer Y."/>
            <person name="Liu Z.-J."/>
        </authorList>
    </citation>
    <scope>NUCLEOTIDE SEQUENCE</scope>
    <source>
        <strain evidence="7">SCP</strain>
        <tissue evidence="7">Leaves</tissue>
    </source>
</reference>
<feature type="chain" id="PRO_5044023974" evidence="5">
    <location>
        <begin position="31"/>
        <end position="571"/>
    </location>
</feature>
<dbReference type="PROSITE" id="PS50927">
    <property type="entry name" value="BULB_LECTIN"/>
    <property type="match status" value="1"/>
</dbReference>
<dbReference type="Gene3D" id="2.90.10.30">
    <property type="match status" value="1"/>
</dbReference>
<dbReference type="GO" id="GO:0005524">
    <property type="term" value="F:ATP binding"/>
    <property type="evidence" value="ECO:0007669"/>
    <property type="project" value="UniProtKB-UniRule"/>
</dbReference>
<dbReference type="SUPFAM" id="SSF51110">
    <property type="entry name" value="alpha-D-mannose-specific plant lectins"/>
    <property type="match status" value="2"/>
</dbReference>
<protein>
    <submittedName>
        <fullName evidence="7">G-type lectin S-receptor-like serine/threonine-protein kinase RLK1</fullName>
    </submittedName>
</protein>
<evidence type="ECO:0000256" key="1">
    <source>
        <dbReference type="ARBA" id="ARBA00022729"/>
    </source>
</evidence>
<feature type="transmembrane region" description="Helical" evidence="4">
    <location>
        <begin position="458"/>
        <end position="488"/>
    </location>
</feature>
<dbReference type="GO" id="GO:0051707">
    <property type="term" value="P:response to other organism"/>
    <property type="evidence" value="ECO:0007669"/>
    <property type="project" value="UniProtKB-ARBA"/>
</dbReference>
<keyword evidence="3" id="KW-0547">Nucleotide-binding</keyword>
<dbReference type="InterPro" id="IPR036426">
    <property type="entry name" value="Bulb-type_lectin_dom_sf"/>
</dbReference>
<dbReference type="InterPro" id="IPR017441">
    <property type="entry name" value="Protein_kinase_ATP_BS"/>
</dbReference>
<dbReference type="PROSITE" id="PS00107">
    <property type="entry name" value="PROTEIN_KINASE_ATP"/>
    <property type="match status" value="1"/>
</dbReference>
<evidence type="ECO:0000313" key="7">
    <source>
        <dbReference type="EMBL" id="KAK1267326.1"/>
    </source>
</evidence>
<keyword evidence="4" id="KW-1133">Transmembrane helix</keyword>
<feature type="binding site" evidence="3">
    <location>
        <position position="551"/>
    </location>
    <ligand>
        <name>ATP</name>
        <dbReference type="ChEBI" id="CHEBI:30616"/>
    </ligand>
</feature>
<dbReference type="CDD" id="cd01098">
    <property type="entry name" value="PAN_AP_plant"/>
    <property type="match status" value="1"/>
</dbReference>
<dbReference type="Pfam" id="PF01453">
    <property type="entry name" value="B_lectin"/>
    <property type="match status" value="1"/>
</dbReference>
<evidence type="ECO:0000256" key="5">
    <source>
        <dbReference type="SAM" id="SignalP"/>
    </source>
</evidence>
<keyword evidence="4" id="KW-0812">Transmembrane</keyword>
<dbReference type="SMART" id="SM00108">
    <property type="entry name" value="B_lectin"/>
    <property type="match status" value="1"/>
</dbReference>
<keyword evidence="1 5" id="KW-0732">Signal</keyword>
<proteinExistence type="predicted"/>
<evidence type="ECO:0000313" key="8">
    <source>
        <dbReference type="Proteomes" id="UP001179952"/>
    </source>
</evidence>
<dbReference type="InterPro" id="IPR011009">
    <property type="entry name" value="Kinase-like_dom_sf"/>
</dbReference>
<evidence type="ECO:0000256" key="4">
    <source>
        <dbReference type="SAM" id="Phobius"/>
    </source>
</evidence>
<sequence>MIFSHHHHHHPLCFLHVVLFILIISPLTSTAQTHTNISLGSSLSTPTTKTTPSWTSPSGDFAFGFRPLPNDTTLFILAIYVNNIPEKTIVWSANGDNPAQTGSKVTLTREGRLNLTNPSGQEIWASHEGGGAVTHAAMLDNGNFVLATANSSNNAWESFNQPTDTILPSQELGLGSALLARITETNYSSGRFTLRVQTDGNLVLYYIDQITKNIYGAYWASNTVGSGVKLVFDVSGSVYFALKNNTAFNVTKSGVSAKDYYQRATLDPDGVFRQYIYPKTNKSTLNNAWSLGAGGSVASDICTASLFRSGSGVCGFNSYCKPETNQNMACVCPKGYSFLDENLKYKGCKPDFTAQSCDVNEGQMYQLEEMLDVDWPLADYEHYDPMDEDQCRSLCLEDCFCAVAIFRQGSCWKKKLPLSNGREQIGVGRALIKVSIGNFTSTPSLLTESNRIHKNQQALIIIVSVLLGSSTFLNIFLILAILMLLLCLRNKNTMKSRQESSMLEVNLRSFTYKELEEATDKFKEELGRGAFGTVYKGILNSSPAIQVAVKKLDRMEEEVGVGKIQNKSCNL</sequence>
<dbReference type="Proteomes" id="UP001179952">
    <property type="component" value="Unassembled WGS sequence"/>
</dbReference>
<feature type="signal peptide" evidence="5">
    <location>
        <begin position="1"/>
        <end position="30"/>
    </location>
</feature>
<dbReference type="FunFam" id="2.90.10.10:FF:000013">
    <property type="entry name" value="G-type lectin S-receptor-like serine/threonine-protein kinase LECRK1"/>
    <property type="match status" value="1"/>
</dbReference>
<dbReference type="SUPFAM" id="SSF56112">
    <property type="entry name" value="Protein kinase-like (PK-like)"/>
    <property type="match status" value="1"/>
</dbReference>
<keyword evidence="4" id="KW-0472">Membrane</keyword>
<evidence type="ECO:0000256" key="3">
    <source>
        <dbReference type="PROSITE-ProRule" id="PRU10141"/>
    </source>
</evidence>
<dbReference type="EMBL" id="JAUJYN010000007">
    <property type="protein sequence ID" value="KAK1267326.1"/>
    <property type="molecule type" value="Genomic_DNA"/>
</dbReference>
<keyword evidence="7" id="KW-0808">Transferase</keyword>
<dbReference type="PANTHER" id="PTHR47976">
    <property type="entry name" value="G-TYPE LECTIN S-RECEPTOR-LIKE SERINE/THREONINE-PROTEIN KINASE SD2-5"/>
    <property type="match status" value="1"/>
</dbReference>
<name>A0AAV9AT60_ACOGR</name>
<dbReference type="Gene3D" id="2.90.10.10">
    <property type="entry name" value="Bulb-type lectin domain"/>
    <property type="match status" value="1"/>
</dbReference>
<dbReference type="InterPro" id="IPR051343">
    <property type="entry name" value="G-type_lectin_kinases/EP1-like"/>
</dbReference>
<dbReference type="PANTHER" id="PTHR47976:SF108">
    <property type="entry name" value="G-TYPE LECTIN S-RECEPTOR-LIKE SERINE_THREONINE-PROTEIN KINASE LECRK1"/>
    <property type="match status" value="1"/>
</dbReference>
<dbReference type="GO" id="GO:0016301">
    <property type="term" value="F:kinase activity"/>
    <property type="evidence" value="ECO:0007669"/>
    <property type="project" value="UniProtKB-KW"/>
</dbReference>
<comment type="caution">
    <text evidence="7">The sequence shown here is derived from an EMBL/GenBank/DDBJ whole genome shotgun (WGS) entry which is preliminary data.</text>
</comment>
<keyword evidence="3" id="KW-0067">ATP-binding</keyword>
<organism evidence="7 8">
    <name type="scientific">Acorus gramineus</name>
    <name type="common">Dwarf sweet flag</name>
    <dbReference type="NCBI Taxonomy" id="55184"/>
    <lineage>
        <taxon>Eukaryota</taxon>
        <taxon>Viridiplantae</taxon>
        <taxon>Streptophyta</taxon>
        <taxon>Embryophyta</taxon>
        <taxon>Tracheophyta</taxon>
        <taxon>Spermatophyta</taxon>
        <taxon>Magnoliopsida</taxon>
        <taxon>Liliopsida</taxon>
        <taxon>Acoraceae</taxon>
        <taxon>Acorus</taxon>
    </lineage>
</organism>
<dbReference type="InterPro" id="IPR001480">
    <property type="entry name" value="Bulb-type_lectin_dom"/>
</dbReference>
<keyword evidence="8" id="KW-1185">Reference proteome</keyword>
<evidence type="ECO:0000256" key="2">
    <source>
        <dbReference type="ARBA" id="ARBA00022734"/>
    </source>
</evidence>
<dbReference type="AlphaFoldDB" id="A0AAV9AT60"/>
<reference evidence="7" key="1">
    <citation type="journal article" date="2023" name="Nat. Commun.">
        <title>Diploid and tetraploid genomes of Acorus and the evolution of monocots.</title>
        <authorList>
            <person name="Ma L."/>
            <person name="Liu K.W."/>
            <person name="Li Z."/>
            <person name="Hsiao Y.Y."/>
            <person name="Qi Y."/>
            <person name="Fu T."/>
            <person name="Tang G.D."/>
            <person name="Zhang D."/>
            <person name="Sun W.H."/>
            <person name="Liu D.K."/>
            <person name="Li Y."/>
            <person name="Chen G.Z."/>
            <person name="Liu X.D."/>
            <person name="Liao X.Y."/>
            <person name="Jiang Y.T."/>
            <person name="Yu X."/>
            <person name="Hao Y."/>
            <person name="Huang J."/>
            <person name="Zhao X.W."/>
            <person name="Ke S."/>
            <person name="Chen Y.Y."/>
            <person name="Wu W.L."/>
            <person name="Hsu J.L."/>
            <person name="Lin Y.F."/>
            <person name="Huang M.D."/>
            <person name="Li C.Y."/>
            <person name="Huang L."/>
            <person name="Wang Z.W."/>
            <person name="Zhao X."/>
            <person name="Zhong W.Y."/>
            <person name="Peng D.H."/>
            <person name="Ahmad S."/>
            <person name="Lan S."/>
            <person name="Zhang J.S."/>
            <person name="Tsai W.C."/>
            <person name="Van de Peer Y."/>
            <person name="Liu Z.J."/>
        </authorList>
    </citation>
    <scope>NUCLEOTIDE SEQUENCE</scope>
    <source>
        <strain evidence="7">SCP</strain>
    </source>
</reference>
<dbReference type="FunFam" id="2.90.10.30:FF:000001">
    <property type="entry name" value="Serine/threonine-protein kinase"/>
    <property type="match status" value="1"/>
</dbReference>
<evidence type="ECO:0000259" key="6">
    <source>
        <dbReference type="PROSITE" id="PS50927"/>
    </source>
</evidence>